<comment type="caution">
    <text evidence="7">The sequence shown here is derived from an EMBL/GenBank/DDBJ whole genome shotgun (WGS) entry which is preliminary data.</text>
</comment>
<evidence type="ECO:0000256" key="5">
    <source>
        <dbReference type="ARBA" id="ARBA00023098"/>
    </source>
</evidence>
<dbReference type="RefSeq" id="WP_088439085.1">
    <property type="nucleotide sequence ID" value="NZ_BMMC01000026.1"/>
</dbReference>
<evidence type="ECO:0000256" key="4">
    <source>
        <dbReference type="ARBA" id="ARBA00022691"/>
    </source>
</evidence>
<dbReference type="AlphaFoldDB" id="A0A246JZK9"/>
<evidence type="ECO:0000256" key="3">
    <source>
        <dbReference type="ARBA" id="ARBA00022679"/>
    </source>
</evidence>
<dbReference type="InterPro" id="IPR050723">
    <property type="entry name" value="CFA/CMAS"/>
</dbReference>
<comment type="similarity">
    <text evidence="1">Belongs to the CFA/CMAS family.</text>
</comment>
<dbReference type="OrthoDB" id="9782855at2"/>
<feature type="active site" evidence="6">
    <location>
        <position position="406"/>
    </location>
</feature>
<evidence type="ECO:0000256" key="2">
    <source>
        <dbReference type="ARBA" id="ARBA00022603"/>
    </source>
</evidence>
<evidence type="ECO:0000256" key="6">
    <source>
        <dbReference type="PIRSR" id="PIRSR003085-1"/>
    </source>
</evidence>
<dbReference type="Proteomes" id="UP000197361">
    <property type="component" value="Unassembled WGS sequence"/>
</dbReference>
<sequence length="426" mass="47327">MNTHVSPRRGKQLLRADRAYRSGGALARLLALAPAGLFHRLLDRIDAGLALGTIETHTPDGSVRLLGGRGHGPAAVVHLHSWAALARLAMSGSVGWYRAWDAGEWTSPDPVPLFDLFMRNGESLGDVARARGPLRWLNKIAHLLNHNNRRGAKRNIHAHYDLGNDFYRLWLDHAMNYSSALFAEPGQSLEEAQTGKVDAILDRLDLRSGSRLLEIGCGWGALAERAVERHDVIYTGITLSPSQAEIADARLAAVDLSARSRIELCDYRDARGPYDAIASVEMVEAVGQAYWPAYLDAVARLLRPGGRAAIQYILINDVLFERYAASSDFIQAYIFPGGCLISESRFRALAEARGLAWRDVYRFGEDYAETLRQWRERFDAAVAADQLPSGFDDRFVRLWRYYLQYCEGGFRGGGIDVAQVTLEKTA</sequence>
<keyword evidence="4" id="KW-0949">S-adenosyl-L-methionine</keyword>
<keyword evidence="2 7" id="KW-0489">Methyltransferase</keyword>
<gene>
    <name evidence="7" type="ORF">CDQ92_00390</name>
</gene>
<evidence type="ECO:0000313" key="7">
    <source>
        <dbReference type="EMBL" id="OWQ98714.1"/>
    </source>
</evidence>
<dbReference type="SUPFAM" id="SSF53335">
    <property type="entry name" value="S-adenosyl-L-methionine-dependent methyltransferases"/>
    <property type="match status" value="1"/>
</dbReference>
<keyword evidence="5" id="KW-0443">Lipid metabolism</keyword>
<accession>A0A246JZK9</accession>
<dbReference type="PANTHER" id="PTHR43667:SF2">
    <property type="entry name" value="FATTY ACID C-METHYL TRANSFERASE"/>
    <property type="match status" value="1"/>
</dbReference>
<dbReference type="Pfam" id="PF02353">
    <property type="entry name" value="CMAS"/>
    <property type="match status" value="1"/>
</dbReference>
<dbReference type="GO" id="GO:0032259">
    <property type="term" value="P:methylation"/>
    <property type="evidence" value="ECO:0007669"/>
    <property type="project" value="UniProtKB-KW"/>
</dbReference>
<evidence type="ECO:0000313" key="8">
    <source>
        <dbReference type="Proteomes" id="UP000197361"/>
    </source>
</evidence>
<protein>
    <submittedName>
        <fullName evidence="7">SAM-dependent methyltransferase</fullName>
    </submittedName>
</protein>
<organism evidence="7 8">
    <name type="scientific">Sphingopyxis bauzanensis</name>
    <dbReference type="NCBI Taxonomy" id="651663"/>
    <lineage>
        <taxon>Bacteria</taxon>
        <taxon>Pseudomonadati</taxon>
        <taxon>Pseudomonadota</taxon>
        <taxon>Alphaproteobacteria</taxon>
        <taxon>Sphingomonadales</taxon>
        <taxon>Sphingomonadaceae</taxon>
        <taxon>Sphingopyxis</taxon>
    </lineage>
</organism>
<keyword evidence="8" id="KW-1185">Reference proteome</keyword>
<dbReference type="CDD" id="cd02440">
    <property type="entry name" value="AdoMet_MTases"/>
    <property type="match status" value="1"/>
</dbReference>
<proteinExistence type="inferred from homology"/>
<dbReference type="EMBL" id="NISK01000001">
    <property type="protein sequence ID" value="OWQ98714.1"/>
    <property type="molecule type" value="Genomic_DNA"/>
</dbReference>
<dbReference type="Gene3D" id="3.40.50.150">
    <property type="entry name" value="Vaccinia Virus protein VP39"/>
    <property type="match status" value="1"/>
</dbReference>
<reference evidence="7 8" key="1">
    <citation type="journal article" date="2010" name="Int. J. Syst. Evol. Microbiol.">
        <title>Sphingopyxis bauzanensis sp. nov., a psychrophilic bacterium isolated from soil.</title>
        <authorList>
            <person name="Zhang D.C."/>
            <person name="Liu H.C."/>
            <person name="Xin Y.H."/>
            <person name="Zhou Y.G."/>
            <person name="Schinner F."/>
            <person name="Margesin R."/>
        </authorList>
    </citation>
    <scope>NUCLEOTIDE SEQUENCE [LARGE SCALE GENOMIC DNA]</scope>
    <source>
        <strain evidence="7 8">DSM 22271</strain>
    </source>
</reference>
<dbReference type="GO" id="GO:0008610">
    <property type="term" value="P:lipid biosynthetic process"/>
    <property type="evidence" value="ECO:0007669"/>
    <property type="project" value="InterPro"/>
</dbReference>
<dbReference type="InterPro" id="IPR029063">
    <property type="entry name" value="SAM-dependent_MTases_sf"/>
</dbReference>
<dbReference type="PANTHER" id="PTHR43667">
    <property type="entry name" value="CYCLOPROPANE-FATTY-ACYL-PHOSPHOLIPID SYNTHASE"/>
    <property type="match status" value="1"/>
</dbReference>
<dbReference type="GO" id="GO:0008168">
    <property type="term" value="F:methyltransferase activity"/>
    <property type="evidence" value="ECO:0007669"/>
    <property type="project" value="UniProtKB-KW"/>
</dbReference>
<name>A0A246JZK9_9SPHN</name>
<evidence type="ECO:0000256" key="1">
    <source>
        <dbReference type="ARBA" id="ARBA00010815"/>
    </source>
</evidence>
<dbReference type="InterPro" id="IPR003333">
    <property type="entry name" value="CMAS"/>
</dbReference>
<dbReference type="PIRSF" id="PIRSF003085">
    <property type="entry name" value="CMAS"/>
    <property type="match status" value="1"/>
</dbReference>
<keyword evidence="3 7" id="KW-0808">Transferase</keyword>